<comment type="caution">
    <text evidence="2">The sequence shown here is derived from an EMBL/GenBank/DDBJ whole genome shotgun (WGS) entry which is preliminary data.</text>
</comment>
<dbReference type="EMBL" id="JBHRYO010000002">
    <property type="protein sequence ID" value="MFC3756081.1"/>
    <property type="molecule type" value="Genomic_DNA"/>
</dbReference>
<dbReference type="RefSeq" id="WP_276699121.1">
    <property type="nucleotide sequence ID" value="NZ_JAUFQR010000001.1"/>
</dbReference>
<keyword evidence="3" id="KW-1185">Reference proteome</keyword>
<feature type="chain" id="PRO_5045613029" description="DUF4468 domain-containing protein" evidence="1">
    <location>
        <begin position="22"/>
        <end position="220"/>
    </location>
</feature>
<proteinExistence type="predicted"/>
<gene>
    <name evidence="2" type="ORF">ACFONJ_08905</name>
</gene>
<keyword evidence="1" id="KW-0732">Signal</keyword>
<reference evidence="3" key="1">
    <citation type="journal article" date="2019" name="Int. J. Syst. Evol. Microbiol.">
        <title>The Global Catalogue of Microorganisms (GCM) 10K type strain sequencing project: providing services to taxonomists for standard genome sequencing and annotation.</title>
        <authorList>
            <consortium name="The Broad Institute Genomics Platform"/>
            <consortium name="The Broad Institute Genome Sequencing Center for Infectious Disease"/>
            <person name="Wu L."/>
            <person name="Ma J."/>
        </authorList>
    </citation>
    <scope>NUCLEOTIDE SEQUENCE [LARGE SCALE GENOMIC DNA]</scope>
    <source>
        <strain evidence="3">CECT 7798</strain>
    </source>
</reference>
<evidence type="ECO:0000313" key="2">
    <source>
        <dbReference type="EMBL" id="MFC3756081.1"/>
    </source>
</evidence>
<name>A0ABV7XUR3_9FLAO</name>
<sequence length="220" mass="25237">MKTKLLLVAVLSIGTMGFAQKKQQNQTQSSNRPELEKSDVRLMIEDASITRINKDWTNIAEFKSGIGETVNFYPVQVVDLKTRQVREALQVDMYIKKGGSNAVIAGALSLNPGLMGNDDYMSAWVGKDEIDEFIAFIEQSIVPNLDLRYKKKSSEFIFNAKEITFRYMVDEKRRRLSILLNNYQDAGYPFHFWTEARVDKIAELLPVLKDIRDKKLNFGE</sequence>
<evidence type="ECO:0008006" key="4">
    <source>
        <dbReference type="Google" id="ProtNLM"/>
    </source>
</evidence>
<accession>A0ABV7XUR3</accession>
<evidence type="ECO:0000313" key="3">
    <source>
        <dbReference type="Proteomes" id="UP001595735"/>
    </source>
</evidence>
<dbReference type="Proteomes" id="UP001595735">
    <property type="component" value="Unassembled WGS sequence"/>
</dbReference>
<organism evidence="2 3">
    <name type="scientific">Chryseobacterium tructae</name>
    <dbReference type="NCBI Taxonomy" id="1037380"/>
    <lineage>
        <taxon>Bacteria</taxon>
        <taxon>Pseudomonadati</taxon>
        <taxon>Bacteroidota</taxon>
        <taxon>Flavobacteriia</taxon>
        <taxon>Flavobacteriales</taxon>
        <taxon>Weeksellaceae</taxon>
        <taxon>Chryseobacterium group</taxon>
        <taxon>Chryseobacterium</taxon>
    </lineage>
</organism>
<protein>
    <recommendedName>
        <fullName evidence="4">DUF4468 domain-containing protein</fullName>
    </recommendedName>
</protein>
<feature type="signal peptide" evidence="1">
    <location>
        <begin position="1"/>
        <end position="21"/>
    </location>
</feature>
<evidence type="ECO:0000256" key="1">
    <source>
        <dbReference type="SAM" id="SignalP"/>
    </source>
</evidence>